<evidence type="ECO:0000313" key="5">
    <source>
        <dbReference type="Proteomes" id="UP000290365"/>
    </source>
</evidence>
<dbReference type="InterPro" id="IPR029033">
    <property type="entry name" value="His_PPase_superfam"/>
</dbReference>
<dbReference type="GO" id="GO:0004331">
    <property type="term" value="F:fructose-2,6-bisphosphate 2-phosphatase activity"/>
    <property type="evidence" value="ECO:0007669"/>
    <property type="project" value="TreeGrafter"/>
</dbReference>
<dbReference type="AlphaFoldDB" id="A0A4P6JJH6"/>
<protein>
    <submittedName>
        <fullName evidence="4">Histidine phosphatase family protein</fullName>
    </submittedName>
</protein>
<organism evidence="4 5">
    <name type="scientific">Ktedonosporobacter rubrisoli</name>
    <dbReference type="NCBI Taxonomy" id="2509675"/>
    <lineage>
        <taxon>Bacteria</taxon>
        <taxon>Bacillati</taxon>
        <taxon>Chloroflexota</taxon>
        <taxon>Ktedonobacteria</taxon>
        <taxon>Ktedonobacterales</taxon>
        <taxon>Ktedonosporobacteraceae</taxon>
        <taxon>Ktedonosporobacter</taxon>
    </lineage>
</organism>
<name>A0A4P6JJH6_KTERU</name>
<evidence type="ECO:0000256" key="2">
    <source>
        <dbReference type="PIRSR" id="PIRSR613078-1"/>
    </source>
</evidence>
<dbReference type="PANTHER" id="PTHR46517">
    <property type="entry name" value="FRUCTOSE-2,6-BISPHOSPHATASE TIGAR"/>
    <property type="match status" value="1"/>
</dbReference>
<evidence type="ECO:0000256" key="1">
    <source>
        <dbReference type="ARBA" id="ARBA00022801"/>
    </source>
</evidence>
<keyword evidence="1" id="KW-0378">Hydrolase</keyword>
<dbReference type="InterPro" id="IPR013078">
    <property type="entry name" value="His_Pase_superF_clade-1"/>
</dbReference>
<feature type="binding site" evidence="3">
    <location>
        <position position="82"/>
    </location>
    <ligand>
        <name>substrate</name>
    </ligand>
</feature>
<dbReference type="CDD" id="cd07067">
    <property type="entry name" value="HP_PGM_like"/>
    <property type="match status" value="1"/>
</dbReference>
<evidence type="ECO:0000256" key="3">
    <source>
        <dbReference type="PIRSR" id="PIRSR613078-2"/>
    </source>
</evidence>
<dbReference type="OrthoDB" id="4120859at2"/>
<dbReference type="Proteomes" id="UP000290365">
    <property type="component" value="Chromosome"/>
</dbReference>
<reference evidence="4 5" key="1">
    <citation type="submission" date="2019-01" db="EMBL/GenBank/DDBJ databases">
        <title>Ktedonosporobacter rubrisoli SCAWS-G2.</title>
        <authorList>
            <person name="Huang Y."/>
            <person name="Yan B."/>
        </authorList>
    </citation>
    <scope>NUCLEOTIDE SEQUENCE [LARGE SCALE GENOMIC DNA]</scope>
    <source>
        <strain evidence="4 5">SCAWS-G2</strain>
    </source>
</reference>
<dbReference type="KEGG" id="kbs:EPA93_01920"/>
<accession>A0A4P6JJH6</accession>
<evidence type="ECO:0000313" key="4">
    <source>
        <dbReference type="EMBL" id="QBD74816.1"/>
    </source>
</evidence>
<dbReference type="GO" id="GO:0045820">
    <property type="term" value="P:negative regulation of glycolytic process"/>
    <property type="evidence" value="ECO:0007669"/>
    <property type="project" value="TreeGrafter"/>
</dbReference>
<dbReference type="SUPFAM" id="SSF53254">
    <property type="entry name" value="Phosphoglycerate mutase-like"/>
    <property type="match status" value="1"/>
</dbReference>
<dbReference type="InterPro" id="IPR051695">
    <property type="entry name" value="Phosphoglycerate_Mutase"/>
</dbReference>
<dbReference type="EMBL" id="CP035758">
    <property type="protein sequence ID" value="QBD74816.1"/>
    <property type="molecule type" value="Genomic_DNA"/>
</dbReference>
<dbReference type="Pfam" id="PF00300">
    <property type="entry name" value="His_Phos_1"/>
    <property type="match status" value="1"/>
</dbReference>
<feature type="binding site" evidence="3">
    <location>
        <begin position="106"/>
        <end position="109"/>
    </location>
    <ligand>
        <name>substrate</name>
    </ligand>
</feature>
<feature type="active site" description="Proton donor/acceptor" evidence="2">
    <location>
        <position position="106"/>
    </location>
</feature>
<dbReference type="PANTHER" id="PTHR46517:SF1">
    <property type="entry name" value="FRUCTOSE-2,6-BISPHOSPHATASE TIGAR"/>
    <property type="match status" value="1"/>
</dbReference>
<proteinExistence type="predicted"/>
<dbReference type="GO" id="GO:0005829">
    <property type="term" value="C:cytosol"/>
    <property type="evidence" value="ECO:0007669"/>
    <property type="project" value="TreeGrafter"/>
</dbReference>
<gene>
    <name evidence="4" type="ORF">EPA93_01920</name>
</gene>
<sequence>MEQPVPVGFVSSSGTMSKPEQERAMLTLFYSPHMTSVDNEAGRASGHADIPLSAAGLKQTSELGQHYADQKLEAIFHSDLQRATTTAQIAFAGRNLQLIPDARLREYDYGDMTQYPVAQVEEEFARRIRQPFPNGESLLQVVKRMGAFLRDVMREYDGKSVGVIGHRATRYGLLYWSSATSLEEIVNTPWEWREVPIWRYELYAQDLEKLTLPA</sequence>
<feature type="active site" description="Tele-phosphohistidine intermediate" evidence="2">
    <location>
        <position position="33"/>
    </location>
</feature>
<dbReference type="Gene3D" id="3.40.50.1240">
    <property type="entry name" value="Phosphoglycerate mutase-like"/>
    <property type="match status" value="1"/>
</dbReference>
<keyword evidence="5" id="KW-1185">Reference proteome</keyword>
<dbReference type="GO" id="GO:0043456">
    <property type="term" value="P:regulation of pentose-phosphate shunt"/>
    <property type="evidence" value="ECO:0007669"/>
    <property type="project" value="TreeGrafter"/>
</dbReference>